<dbReference type="STRING" id="1314781.A0A165I7B2"/>
<keyword evidence="4" id="KW-0807">Transducer</keyword>
<evidence type="ECO:0000256" key="7">
    <source>
        <dbReference type="SAM" id="MobiDB-lite"/>
    </source>
</evidence>
<evidence type="ECO:0000313" key="8">
    <source>
        <dbReference type="EMBL" id="KZV92997.1"/>
    </source>
</evidence>
<name>A0A165I7B2_EXIGL</name>
<dbReference type="InterPro" id="IPR027417">
    <property type="entry name" value="P-loop_NTPase"/>
</dbReference>
<keyword evidence="6" id="KW-0460">Magnesium</keyword>
<dbReference type="GO" id="GO:0003924">
    <property type="term" value="F:GTPase activity"/>
    <property type="evidence" value="ECO:0007669"/>
    <property type="project" value="InterPro"/>
</dbReference>
<dbReference type="SUPFAM" id="SSF52540">
    <property type="entry name" value="P-loop containing nucleoside triphosphate hydrolases"/>
    <property type="match status" value="1"/>
</dbReference>
<reference evidence="8 9" key="1">
    <citation type="journal article" date="2016" name="Mol. Biol. Evol.">
        <title>Comparative Genomics of Early-Diverging Mushroom-Forming Fungi Provides Insights into the Origins of Lignocellulose Decay Capabilities.</title>
        <authorList>
            <person name="Nagy L.G."/>
            <person name="Riley R."/>
            <person name="Tritt A."/>
            <person name="Adam C."/>
            <person name="Daum C."/>
            <person name="Floudas D."/>
            <person name="Sun H."/>
            <person name="Yadav J.S."/>
            <person name="Pangilinan J."/>
            <person name="Larsson K.H."/>
            <person name="Matsuura K."/>
            <person name="Barry K."/>
            <person name="Labutti K."/>
            <person name="Kuo R."/>
            <person name="Ohm R.A."/>
            <person name="Bhattacharya S.S."/>
            <person name="Shirouzu T."/>
            <person name="Yoshinaga Y."/>
            <person name="Martin F.M."/>
            <person name="Grigoriev I.V."/>
            <person name="Hibbett D.S."/>
        </authorList>
    </citation>
    <scope>NUCLEOTIDE SEQUENCE [LARGE SCALE GENOMIC DNA]</scope>
    <source>
        <strain evidence="8 9">HHB12029</strain>
    </source>
</reference>
<dbReference type="OrthoDB" id="5817230at2759"/>
<dbReference type="FunFam" id="3.40.50.300:FF:000692">
    <property type="entry name" value="Guanine nucleotide-binding protein subunit alpha"/>
    <property type="match status" value="1"/>
</dbReference>
<dbReference type="Proteomes" id="UP000077266">
    <property type="component" value="Unassembled WGS sequence"/>
</dbReference>
<dbReference type="AlphaFoldDB" id="A0A165I7B2"/>
<dbReference type="GO" id="GO:0031683">
    <property type="term" value="F:G-protein beta/gamma-subunit complex binding"/>
    <property type="evidence" value="ECO:0007669"/>
    <property type="project" value="InterPro"/>
</dbReference>
<evidence type="ECO:0000256" key="4">
    <source>
        <dbReference type="ARBA" id="ARBA00023224"/>
    </source>
</evidence>
<proteinExistence type="predicted"/>
<dbReference type="PROSITE" id="PS51882">
    <property type="entry name" value="G_ALPHA"/>
    <property type="match status" value="1"/>
</dbReference>
<dbReference type="Gene3D" id="1.10.400.10">
    <property type="entry name" value="GI Alpha 1, domain 2-like"/>
    <property type="match status" value="1"/>
</dbReference>
<dbReference type="PRINTS" id="PR00318">
    <property type="entry name" value="GPROTEINA"/>
</dbReference>
<keyword evidence="2 5" id="KW-0547">Nucleotide-binding</keyword>
<evidence type="ECO:0000256" key="3">
    <source>
        <dbReference type="ARBA" id="ARBA00023134"/>
    </source>
</evidence>
<dbReference type="GO" id="GO:0005834">
    <property type="term" value="C:heterotrimeric G-protein complex"/>
    <property type="evidence" value="ECO:0007669"/>
    <property type="project" value="TreeGrafter"/>
</dbReference>
<dbReference type="InterPro" id="IPR011025">
    <property type="entry name" value="GproteinA_insert"/>
</dbReference>
<dbReference type="GO" id="GO:0001664">
    <property type="term" value="F:G protein-coupled receptor binding"/>
    <property type="evidence" value="ECO:0007669"/>
    <property type="project" value="TreeGrafter"/>
</dbReference>
<gene>
    <name evidence="8" type="ORF">EXIGLDRAFT_674427</name>
</gene>
<sequence length="471" mass="53730">MLSRAPLSDPFARLLAPPANETPAERQMREEMERAAKLRSDAIDEELKKERNALKSKRVMKLLLLGQSESGKSTTLQFQLAYTPQAFKAERATWRGVIQLNVVRSIRLILDTVVDALDRQNAPSGDDDSSIDHVQLTEEHDRLCRRLTRLRDAEARLMAQISAPAEEGDGFAQRIADKISQDAAQARVDKELAVRANWKQPFQRHHPPGPRSSVDAGDYVDAPTDIINELRQDMATLWTDPDVRELLRRQKIRVEETSGFFLNDLERVTARNYFPTSDDVLRARLKTEGVSEYVFQMEMPQAREHAAEWRIIDVGGARSQRAAWMPFFDDASAIIFLAPISAFDQVLAEDRSVNRLEDSVTLWKQICGNKLLQRLELILFLNKMDILDSKLQSGVRLAKYVRSFGERPNDVENAAKYLRSKFHAIHREYSSRPRKFYCFATSVTDVVQTSGILAAVRDIITRQILVQSRLL</sequence>
<protein>
    <submittedName>
        <fullName evidence="8">G-alpha-domain-containing protein</fullName>
    </submittedName>
</protein>
<dbReference type="Gene3D" id="3.40.50.300">
    <property type="entry name" value="P-loop containing nucleotide triphosphate hydrolases"/>
    <property type="match status" value="2"/>
</dbReference>
<dbReference type="GO" id="GO:0005737">
    <property type="term" value="C:cytoplasm"/>
    <property type="evidence" value="ECO:0007669"/>
    <property type="project" value="TreeGrafter"/>
</dbReference>
<evidence type="ECO:0000256" key="6">
    <source>
        <dbReference type="PIRSR" id="PIRSR601019-2"/>
    </source>
</evidence>
<dbReference type="GO" id="GO:0046872">
    <property type="term" value="F:metal ion binding"/>
    <property type="evidence" value="ECO:0007669"/>
    <property type="project" value="UniProtKB-KW"/>
</dbReference>
<dbReference type="CDD" id="cd00066">
    <property type="entry name" value="G-alpha"/>
    <property type="match status" value="1"/>
</dbReference>
<organism evidence="8 9">
    <name type="scientific">Exidia glandulosa HHB12029</name>
    <dbReference type="NCBI Taxonomy" id="1314781"/>
    <lineage>
        <taxon>Eukaryota</taxon>
        <taxon>Fungi</taxon>
        <taxon>Dikarya</taxon>
        <taxon>Basidiomycota</taxon>
        <taxon>Agaricomycotina</taxon>
        <taxon>Agaricomycetes</taxon>
        <taxon>Auriculariales</taxon>
        <taxon>Exidiaceae</taxon>
        <taxon>Exidia</taxon>
    </lineage>
</organism>
<dbReference type="InterPro" id="IPR001019">
    <property type="entry name" value="Gprotein_alpha_su"/>
</dbReference>
<dbReference type="SMART" id="SM00275">
    <property type="entry name" value="G_alpha"/>
    <property type="match status" value="1"/>
</dbReference>
<evidence type="ECO:0000256" key="2">
    <source>
        <dbReference type="ARBA" id="ARBA00022741"/>
    </source>
</evidence>
<keyword evidence="9" id="KW-1185">Reference proteome</keyword>
<evidence type="ECO:0000256" key="5">
    <source>
        <dbReference type="PIRSR" id="PIRSR601019-1"/>
    </source>
</evidence>
<dbReference type="PANTHER" id="PTHR10218">
    <property type="entry name" value="GTP-BINDING PROTEIN ALPHA SUBUNIT"/>
    <property type="match status" value="1"/>
</dbReference>
<dbReference type="EMBL" id="KV425997">
    <property type="protein sequence ID" value="KZV92997.1"/>
    <property type="molecule type" value="Genomic_DNA"/>
</dbReference>
<feature type="region of interest" description="Disordered" evidence="7">
    <location>
        <begin position="1"/>
        <end position="29"/>
    </location>
</feature>
<dbReference type="PANTHER" id="PTHR10218:SF360">
    <property type="entry name" value="GUANINE NUCLEOTIDE-BINDING PROTEIN SUBUNIT ALPHA HOMOLOG"/>
    <property type="match status" value="1"/>
</dbReference>
<feature type="binding site" evidence="5">
    <location>
        <begin position="382"/>
        <end position="385"/>
    </location>
    <ligand>
        <name>GTP</name>
        <dbReference type="ChEBI" id="CHEBI:37565"/>
    </ligand>
</feature>
<dbReference type="InParanoid" id="A0A165I7B2"/>
<evidence type="ECO:0000256" key="1">
    <source>
        <dbReference type="ARBA" id="ARBA00022723"/>
    </source>
</evidence>
<keyword evidence="3 5" id="KW-0342">GTP-binding</keyword>
<feature type="binding site" evidence="6">
    <location>
        <position position="287"/>
    </location>
    <ligand>
        <name>Mg(2+)</name>
        <dbReference type="ChEBI" id="CHEBI:18420"/>
    </ligand>
</feature>
<dbReference type="Pfam" id="PF00503">
    <property type="entry name" value="G-alpha"/>
    <property type="match status" value="1"/>
</dbReference>
<feature type="binding site" evidence="5">
    <location>
        <begin position="281"/>
        <end position="287"/>
    </location>
    <ligand>
        <name>GTP</name>
        <dbReference type="ChEBI" id="CHEBI:37565"/>
    </ligand>
</feature>
<dbReference type="GO" id="GO:0007188">
    <property type="term" value="P:adenylate cyclase-modulating G protein-coupled receptor signaling pathway"/>
    <property type="evidence" value="ECO:0007669"/>
    <property type="project" value="TreeGrafter"/>
</dbReference>
<dbReference type="SUPFAM" id="SSF47895">
    <property type="entry name" value="Transducin (alpha subunit), insertion domain"/>
    <property type="match status" value="1"/>
</dbReference>
<evidence type="ECO:0000313" key="9">
    <source>
        <dbReference type="Proteomes" id="UP000077266"/>
    </source>
</evidence>
<keyword evidence="1 6" id="KW-0479">Metal-binding</keyword>
<accession>A0A165I7B2</accession>
<dbReference type="GO" id="GO:0005525">
    <property type="term" value="F:GTP binding"/>
    <property type="evidence" value="ECO:0007669"/>
    <property type="project" value="UniProtKB-KW"/>
</dbReference>